<feature type="transmembrane region" description="Helical" evidence="12">
    <location>
        <begin position="380"/>
        <end position="404"/>
    </location>
</feature>
<accession>B8LD33</accession>
<keyword evidence="7" id="KW-0915">Sodium</keyword>
<evidence type="ECO:0000256" key="12">
    <source>
        <dbReference type="SAM" id="Phobius"/>
    </source>
</evidence>
<dbReference type="InParanoid" id="B8LD33"/>
<evidence type="ECO:0000256" key="11">
    <source>
        <dbReference type="SAM" id="MobiDB-lite"/>
    </source>
</evidence>
<dbReference type="OMA" id="AFMEKTH"/>
<feature type="domain" description="EF-hand" evidence="13">
    <location>
        <begin position="824"/>
        <end position="859"/>
    </location>
</feature>
<keyword evidence="9 12" id="KW-0472">Membrane</keyword>
<name>B8LD33_THAPS</name>
<dbReference type="Proteomes" id="UP000001449">
    <property type="component" value="Unassembled WGS sequence"/>
</dbReference>
<feature type="transmembrane region" description="Helical" evidence="12">
    <location>
        <begin position="410"/>
        <end position="434"/>
    </location>
</feature>
<keyword evidence="5" id="KW-0106">Calcium</keyword>
<keyword evidence="4 12" id="KW-0812">Transmembrane</keyword>
<dbReference type="KEGG" id="tps:THAPSDRAFT_11109"/>
<dbReference type="RefSeq" id="XP_002296913.1">
    <property type="nucleotide sequence ID" value="XM_002296877.1"/>
</dbReference>
<evidence type="ECO:0000313" key="15">
    <source>
        <dbReference type="Proteomes" id="UP000001449"/>
    </source>
</evidence>
<dbReference type="PROSITE" id="PS00018">
    <property type="entry name" value="EF_HAND_1"/>
    <property type="match status" value="2"/>
</dbReference>
<feature type="transmembrane region" description="Helical" evidence="12">
    <location>
        <begin position="348"/>
        <end position="368"/>
    </location>
</feature>
<feature type="transmembrane region" description="Helical" evidence="12">
    <location>
        <begin position="602"/>
        <end position="624"/>
    </location>
</feature>
<evidence type="ECO:0000259" key="13">
    <source>
        <dbReference type="PROSITE" id="PS50222"/>
    </source>
</evidence>
<dbReference type="Gene3D" id="1.10.238.10">
    <property type="entry name" value="EF-hand"/>
    <property type="match status" value="1"/>
</dbReference>
<evidence type="ECO:0000256" key="3">
    <source>
        <dbReference type="ARBA" id="ARBA00022449"/>
    </source>
</evidence>
<protein>
    <recommendedName>
        <fullName evidence="13">EF-hand domain-containing protein</fullName>
    </recommendedName>
</protein>
<dbReference type="GO" id="GO:0006814">
    <property type="term" value="P:sodium ion transport"/>
    <property type="evidence" value="ECO:0007669"/>
    <property type="project" value="UniProtKB-KW"/>
</dbReference>
<reference evidence="14 15" key="2">
    <citation type="journal article" date="2008" name="Nature">
        <title>The Phaeodactylum genome reveals the evolutionary history of diatom genomes.</title>
        <authorList>
            <person name="Bowler C."/>
            <person name="Allen A.E."/>
            <person name="Badger J.H."/>
            <person name="Grimwood J."/>
            <person name="Jabbari K."/>
            <person name="Kuo A."/>
            <person name="Maheswari U."/>
            <person name="Martens C."/>
            <person name="Maumus F."/>
            <person name="Otillar R.P."/>
            <person name="Rayko E."/>
            <person name="Salamov A."/>
            <person name="Vandepoele K."/>
            <person name="Beszteri B."/>
            <person name="Gruber A."/>
            <person name="Heijde M."/>
            <person name="Katinka M."/>
            <person name="Mock T."/>
            <person name="Valentin K."/>
            <person name="Verret F."/>
            <person name="Berges J.A."/>
            <person name="Brownlee C."/>
            <person name="Cadoret J.P."/>
            <person name="Chiovitti A."/>
            <person name="Choi C.J."/>
            <person name="Coesel S."/>
            <person name="De Martino A."/>
            <person name="Detter J.C."/>
            <person name="Durkin C."/>
            <person name="Falciatore A."/>
            <person name="Fournet J."/>
            <person name="Haruta M."/>
            <person name="Huysman M.J."/>
            <person name="Jenkins B.D."/>
            <person name="Jiroutova K."/>
            <person name="Jorgensen R.E."/>
            <person name="Joubert Y."/>
            <person name="Kaplan A."/>
            <person name="Kroger N."/>
            <person name="Kroth P.G."/>
            <person name="La Roche J."/>
            <person name="Lindquist E."/>
            <person name="Lommer M."/>
            <person name="Martin-Jezequel V."/>
            <person name="Lopez P.J."/>
            <person name="Lucas S."/>
            <person name="Mangogna M."/>
            <person name="McGinnis K."/>
            <person name="Medlin L.K."/>
            <person name="Montsant A."/>
            <person name="Oudot-Le Secq M.P."/>
            <person name="Napoli C."/>
            <person name="Obornik M."/>
            <person name="Parker M.S."/>
            <person name="Petit J.L."/>
            <person name="Porcel B.M."/>
            <person name="Poulsen N."/>
            <person name="Robison M."/>
            <person name="Rychlewski L."/>
            <person name="Rynearson T.A."/>
            <person name="Schmutz J."/>
            <person name="Shapiro H."/>
            <person name="Siaut M."/>
            <person name="Stanley M."/>
            <person name="Sussman M.R."/>
            <person name="Taylor A.R."/>
            <person name="Vardi A."/>
            <person name="von Dassow P."/>
            <person name="Vyverman W."/>
            <person name="Willis A."/>
            <person name="Wyrwicz L.S."/>
            <person name="Rokhsar D.S."/>
            <person name="Weissenbach J."/>
            <person name="Armbrust E.V."/>
            <person name="Green B.R."/>
            <person name="Van de Peer Y."/>
            <person name="Grigoriev I.V."/>
        </authorList>
    </citation>
    <scope>NUCLEOTIDE SEQUENCE [LARGE SCALE GENOMIC DNA]</scope>
    <source>
        <strain evidence="14 15">CCMP1335</strain>
    </source>
</reference>
<feature type="transmembrane region" description="Helical" evidence="12">
    <location>
        <begin position="289"/>
        <end position="308"/>
    </location>
</feature>
<feature type="region of interest" description="Disordered" evidence="11">
    <location>
        <begin position="75"/>
        <end position="97"/>
    </location>
</feature>
<evidence type="ECO:0000256" key="2">
    <source>
        <dbReference type="ARBA" id="ARBA00022448"/>
    </source>
</evidence>
<evidence type="ECO:0000256" key="10">
    <source>
        <dbReference type="ARBA" id="ARBA00023201"/>
    </source>
</evidence>
<feature type="domain" description="EF-hand" evidence="13">
    <location>
        <begin position="860"/>
        <end position="895"/>
    </location>
</feature>
<feature type="transmembrane region" description="Helical" evidence="12">
    <location>
        <begin position="240"/>
        <end position="258"/>
    </location>
</feature>
<evidence type="ECO:0000256" key="1">
    <source>
        <dbReference type="ARBA" id="ARBA00004141"/>
    </source>
</evidence>
<dbReference type="InterPro" id="IPR038770">
    <property type="entry name" value="Na+/solute_symporter_sf"/>
</dbReference>
<keyword evidence="3" id="KW-0050">Antiport</keyword>
<dbReference type="CDD" id="cd00051">
    <property type="entry name" value="EFh"/>
    <property type="match status" value="1"/>
</dbReference>
<proteinExistence type="predicted"/>
<keyword evidence="15" id="KW-1185">Reference proteome</keyword>
<gene>
    <name evidence="14" type="ORF">THAPSDRAFT_11109</name>
</gene>
<keyword evidence="2" id="KW-0813">Transport</keyword>
<feature type="transmembrane region" description="Helical" evidence="12">
    <location>
        <begin position="506"/>
        <end position="525"/>
    </location>
</feature>
<dbReference type="PANTHER" id="PTHR43562:SF3">
    <property type="entry name" value="SODIUM ION_PROTON EXCHANGER (EUROFUNG)"/>
    <property type="match status" value="1"/>
</dbReference>
<feature type="transmembrane region" description="Helical" evidence="12">
    <location>
        <begin position="320"/>
        <end position="342"/>
    </location>
</feature>
<dbReference type="HOGENOM" id="CLU_307883_0_0_1"/>
<dbReference type="AlphaFoldDB" id="B8LD33"/>
<dbReference type="InterPro" id="IPR006153">
    <property type="entry name" value="Cation/H_exchanger_TM"/>
</dbReference>
<evidence type="ECO:0000256" key="7">
    <source>
        <dbReference type="ARBA" id="ARBA00023053"/>
    </source>
</evidence>
<evidence type="ECO:0000256" key="6">
    <source>
        <dbReference type="ARBA" id="ARBA00022989"/>
    </source>
</evidence>
<dbReference type="PANTHER" id="PTHR43562">
    <property type="entry name" value="NAPA-TYPE SODIUM/HYDROGEN ANTIPORTER"/>
    <property type="match status" value="1"/>
</dbReference>
<dbReference type="InterPro" id="IPR011992">
    <property type="entry name" value="EF-hand-dom_pair"/>
</dbReference>
<sequence>MTGALAGDMPETLGLIVTRCLTCLVSVLIILDLCSIETTFTTSSPTETTEKMKATLFKLSIGALALSTGIHASSTLRSSPTANINSVVDEPSSSSSSYSSSIGQGIKNFLKWPIDAFAEDTNANAVNDSSSSAHPLLSQKLFNNVQVYADTHPSITDGSTTPDNALFSFKLSKSASRRYHESRRRLQATATADTIATATIDEAAKEEEELGPNLLAMPVPVPQQHDMIHEMVVHVTYEDVYAILLFLVVATAMGIFTAKLGMPALVGEIITGFLLGPPLANLVPFPEAMVLVGEIGLIMLLLEAGVELDIAQLRETGVRALAIGITGTILPLVVGMGLATISGAKIKSAMAVGAAFSPTSLGVAASALKSGKMLDTPVGQLIVAACVVDDILALILLSMFQVLVQDSPPIFSYFIPIISSLGFLVVLGGSAVTWMPKFINEKILKRCDESYRELVMFSLLTTLLLGYLPLLNYTKASYLTGAFLAGCTFSQIDSAHHAFMEKTHQLMTWLLRVFFAASIGFQVPVKQFSDPYVIGWGFILYLCVAAKLPLGFFVPQFEDVKPGASYNPFMRDRLITGLSMTCRGEFSFIISAFALGEGLFNAKIYAAIVWAVLISCITSPFMLLNMIKYFNKKQIEYLAATNPLKKSAADGKVPLYLHIKVKAGAAWGMQEQFRKILNDLDLEVVERRTNRHGRGIDAEVQTDLFVLDTTISTKVQKIKALRKIKKALKIAAGGSPEMTKRLSSKNLSDMNLSALDKEEQEAVAEAARQEDVIIKRGEHVEKKVQEALGDGAEVEVEVWNPWPWQDALDKIAAHYDLPNENTPENLEIFIAVFDKIDSDGGGEIDKDEMYVALTDAGVDITEEGVLTLVAIIDEDGNGDVDRDEWRDTVSFYLELKEEEVEMSKEKDNQVEFMKRLREKKLAALGKGGGGPSVAAVEEGIQKVEKKEVDSARREAEIIED</sequence>
<dbReference type="GO" id="GO:0015297">
    <property type="term" value="F:antiporter activity"/>
    <property type="evidence" value="ECO:0007669"/>
    <property type="project" value="UniProtKB-KW"/>
</dbReference>
<evidence type="ECO:0000256" key="5">
    <source>
        <dbReference type="ARBA" id="ARBA00022837"/>
    </source>
</evidence>
<dbReference type="eggNOG" id="KOG1650">
    <property type="taxonomic scope" value="Eukaryota"/>
</dbReference>
<evidence type="ECO:0000256" key="8">
    <source>
        <dbReference type="ARBA" id="ARBA00023065"/>
    </source>
</evidence>
<organism evidence="14 15">
    <name type="scientific">Thalassiosira pseudonana</name>
    <name type="common">Marine diatom</name>
    <name type="synonym">Cyclotella nana</name>
    <dbReference type="NCBI Taxonomy" id="35128"/>
    <lineage>
        <taxon>Eukaryota</taxon>
        <taxon>Sar</taxon>
        <taxon>Stramenopiles</taxon>
        <taxon>Ochrophyta</taxon>
        <taxon>Bacillariophyta</taxon>
        <taxon>Coscinodiscophyceae</taxon>
        <taxon>Thalassiosirophycidae</taxon>
        <taxon>Thalassiosirales</taxon>
        <taxon>Thalassiosiraceae</taxon>
        <taxon>Thalassiosira</taxon>
    </lineage>
</organism>
<evidence type="ECO:0000313" key="14">
    <source>
        <dbReference type="EMBL" id="EED86641.1"/>
    </source>
</evidence>
<comment type="subcellular location">
    <subcellularLocation>
        <location evidence="1">Membrane</location>
        <topology evidence="1">Multi-pass membrane protein</topology>
    </subcellularLocation>
</comment>
<dbReference type="Gene3D" id="1.20.1530.20">
    <property type="match status" value="1"/>
</dbReference>
<feature type="transmembrane region" description="Helical" evidence="12">
    <location>
        <begin position="574"/>
        <end position="596"/>
    </location>
</feature>
<dbReference type="Pfam" id="PF00999">
    <property type="entry name" value="Na_H_Exchanger"/>
    <property type="match status" value="1"/>
</dbReference>
<feature type="compositionally biased region" description="Polar residues" evidence="11">
    <location>
        <begin position="75"/>
        <end position="86"/>
    </location>
</feature>
<dbReference type="PaxDb" id="35128-Thaps11109"/>
<dbReference type="SUPFAM" id="SSF47473">
    <property type="entry name" value="EF-hand"/>
    <property type="match status" value="1"/>
</dbReference>
<dbReference type="GO" id="GO:1902600">
    <property type="term" value="P:proton transmembrane transport"/>
    <property type="evidence" value="ECO:0007669"/>
    <property type="project" value="InterPro"/>
</dbReference>
<dbReference type="InterPro" id="IPR002048">
    <property type="entry name" value="EF_hand_dom"/>
</dbReference>
<feature type="transmembrane region" description="Helical" evidence="12">
    <location>
        <begin position="12"/>
        <end position="34"/>
    </location>
</feature>
<dbReference type="PROSITE" id="PS50222">
    <property type="entry name" value="EF_HAND_2"/>
    <property type="match status" value="2"/>
</dbReference>
<keyword evidence="6 12" id="KW-1133">Transmembrane helix</keyword>
<dbReference type="EMBL" id="DS999419">
    <property type="protein sequence ID" value="EED86641.1"/>
    <property type="molecule type" value="Genomic_DNA"/>
</dbReference>
<evidence type="ECO:0000256" key="4">
    <source>
        <dbReference type="ARBA" id="ARBA00022692"/>
    </source>
</evidence>
<dbReference type="GO" id="GO:0005509">
    <property type="term" value="F:calcium ion binding"/>
    <property type="evidence" value="ECO:0007669"/>
    <property type="project" value="InterPro"/>
</dbReference>
<keyword evidence="8" id="KW-0406">Ion transport</keyword>
<evidence type="ECO:0000256" key="9">
    <source>
        <dbReference type="ARBA" id="ARBA00023136"/>
    </source>
</evidence>
<feature type="transmembrane region" description="Helical" evidence="12">
    <location>
        <begin position="531"/>
        <end position="554"/>
    </location>
</feature>
<dbReference type="InterPro" id="IPR018247">
    <property type="entry name" value="EF_Hand_1_Ca_BS"/>
</dbReference>
<dbReference type="GO" id="GO:0016020">
    <property type="term" value="C:membrane"/>
    <property type="evidence" value="ECO:0007669"/>
    <property type="project" value="UniProtKB-SubCell"/>
</dbReference>
<dbReference type="GeneID" id="7446273"/>
<feature type="transmembrane region" description="Helical" evidence="12">
    <location>
        <begin position="454"/>
        <end position="470"/>
    </location>
</feature>
<reference evidence="14 15" key="1">
    <citation type="journal article" date="2004" name="Science">
        <title>The genome of the diatom Thalassiosira pseudonana: ecology, evolution, and metabolism.</title>
        <authorList>
            <person name="Armbrust E.V."/>
            <person name="Berges J.A."/>
            <person name="Bowler C."/>
            <person name="Green B.R."/>
            <person name="Martinez D."/>
            <person name="Putnam N.H."/>
            <person name="Zhou S."/>
            <person name="Allen A.E."/>
            <person name="Apt K.E."/>
            <person name="Bechner M."/>
            <person name="Brzezinski M.A."/>
            <person name="Chaal B.K."/>
            <person name="Chiovitti A."/>
            <person name="Davis A.K."/>
            <person name="Demarest M.S."/>
            <person name="Detter J.C."/>
            <person name="Glavina T."/>
            <person name="Goodstein D."/>
            <person name="Hadi M.Z."/>
            <person name="Hellsten U."/>
            <person name="Hildebrand M."/>
            <person name="Jenkins B.D."/>
            <person name="Jurka J."/>
            <person name="Kapitonov V.V."/>
            <person name="Kroger N."/>
            <person name="Lau W.W."/>
            <person name="Lane T.W."/>
            <person name="Larimer F.W."/>
            <person name="Lippmeier J.C."/>
            <person name="Lucas S."/>
            <person name="Medina M."/>
            <person name="Montsant A."/>
            <person name="Obornik M."/>
            <person name="Parker M.S."/>
            <person name="Palenik B."/>
            <person name="Pazour G.J."/>
            <person name="Richardson P.M."/>
            <person name="Rynearson T.A."/>
            <person name="Saito M.A."/>
            <person name="Schwartz D.C."/>
            <person name="Thamatrakoln K."/>
            <person name="Valentin K."/>
            <person name="Vardi A."/>
            <person name="Wilkerson F.P."/>
            <person name="Rokhsar D.S."/>
        </authorList>
    </citation>
    <scope>NUCLEOTIDE SEQUENCE [LARGE SCALE GENOMIC DNA]</scope>
    <source>
        <strain evidence="14 15">CCMP1335</strain>
    </source>
</reference>
<keyword evidence="10" id="KW-0739">Sodium transport</keyword>